<accession>A0A0F8W4P9</accession>
<proteinExistence type="predicted"/>
<feature type="non-terminal residue" evidence="1">
    <location>
        <position position="30"/>
    </location>
</feature>
<reference evidence="1" key="1">
    <citation type="journal article" date="2015" name="Nature">
        <title>Complex archaea that bridge the gap between prokaryotes and eukaryotes.</title>
        <authorList>
            <person name="Spang A."/>
            <person name="Saw J.H."/>
            <person name="Jorgensen S.L."/>
            <person name="Zaremba-Niedzwiedzka K."/>
            <person name="Martijn J."/>
            <person name="Lind A.E."/>
            <person name="van Eijk R."/>
            <person name="Schleper C."/>
            <person name="Guy L."/>
            <person name="Ettema T.J."/>
        </authorList>
    </citation>
    <scope>NUCLEOTIDE SEQUENCE</scope>
</reference>
<gene>
    <name evidence="1" type="ORF">LCGC14_3113840</name>
</gene>
<dbReference type="EMBL" id="LAZR01067460">
    <property type="protein sequence ID" value="KKK51548.1"/>
    <property type="molecule type" value="Genomic_DNA"/>
</dbReference>
<dbReference type="AlphaFoldDB" id="A0A0F8W4P9"/>
<organism evidence="1">
    <name type="scientific">marine sediment metagenome</name>
    <dbReference type="NCBI Taxonomy" id="412755"/>
    <lineage>
        <taxon>unclassified sequences</taxon>
        <taxon>metagenomes</taxon>
        <taxon>ecological metagenomes</taxon>
    </lineage>
</organism>
<comment type="caution">
    <text evidence="1">The sequence shown here is derived from an EMBL/GenBank/DDBJ whole genome shotgun (WGS) entry which is preliminary data.</text>
</comment>
<sequence length="30" mass="3398">MTSDLSSLKEKINTINEIKEEIINLFSSAE</sequence>
<protein>
    <submittedName>
        <fullName evidence="1">Uncharacterized protein</fullName>
    </submittedName>
</protein>
<name>A0A0F8W4P9_9ZZZZ</name>
<evidence type="ECO:0000313" key="1">
    <source>
        <dbReference type="EMBL" id="KKK51548.1"/>
    </source>
</evidence>